<gene>
    <name evidence="5" type="ORF">F3Y22_tig00116971pilonHSYRG00794</name>
</gene>
<evidence type="ECO:0000256" key="3">
    <source>
        <dbReference type="SAM" id="MobiDB-lite"/>
    </source>
</evidence>
<dbReference type="InterPro" id="IPR012677">
    <property type="entry name" value="Nucleotide-bd_a/b_plait_sf"/>
</dbReference>
<name>A0A6A2XJB6_HIBSY</name>
<organism evidence="5 6">
    <name type="scientific">Hibiscus syriacus</name>
    <name type="common">Rose of Sharon</name>
    <dbReference type="NCBI Taxonomy" id="106335"/>
    <lineage>
        <taxon>Eukaryota</taxon>
        <taxon>Viridiplantae</taxon>
        <taxon>Streptophyta</taxon>
        <taxon>Embryophyta</taxon>
        <taxon>Tracheophyta</taxon>
        <taxon>Spermatophyta</taxon>
        <taxon>Magnoliopsida</taxon>
        <taxon>eudicotyledons</taxon>
        <taxon>Gunneridae</taxon>
        <taxon>Pentapetalae</taxon>
        <taxon>rosids</taxon>
        <taxon>malvids</taxon>
        <taxon>Malvales</taxon>
        <taxon>Malvaceae</taxon>
        <taxon>Malvoideae</taxon>
        <taxon>Hibiscus</taxon>
    </lineage>
</organism>
<dbReference type="GO" id="GO:0005634">
    <property type="term" value="C:nucleus"/>
    <property type="evidence" value="ECO:0007669"/>
    <property type="project" value="TreeGrafter"/>
</dbReference>
<dbReference type="Pfam" id="PF00076">
    <property type="entry name" value="RRM_1"/>
    <property type="match status" value="1"/>
</dbReference>
<dbReference type="InterPro" id="IPR050502">
    <property type="entry name" value="Euk_RNA-bind_prot"/>
</dbReference>
<dbReference type="InterPro" id="IPR000504">
    <property type="entry name" value="RRM_dom"/>
</dbReference>
<feature type="region of interest" description="Disordered" evidence="3">
    <location>
        <begin position="445"/>
        <end position="465"/>
    </location>
</feature>
<evidence type="ECO:0000313" key="5">
    <source>
        <dbReference type="EMBL" id="KAE8658559.1"/>
    </source>
</evidence>
<keyword evidence="6" id="KW-1185">Reference proteome</keyword>
<dbReference type="PANTHER" id="PTHR48025:SF1">
    <property type="entry name" value="RRM DOMAIN-CONTAINING PROTEIN"/>
    <property type="match status" value="1"/>
</dbReference>
<dbReference type="SMART" id="SM00360">
    <property type="entry name" value="RRM"/>
    <property type="match status" value="1"/>
</dbReference>
<proteinExistence type="predicted"/>
<dbReference type="PROSITE" id="PS50102">
    <property type="entry name" value="RRM"/>
    <property type="match status" value="1"/>
</dbReference>
<dbReference type="InterPro" id="IPR035979">
    <property type="entry name" value="RBD_domain_sf"/>
</dbReference>
<dbReference type="Proteomes" id="UP000436088">
    <property type="component" value="Unassembled WGS sequence"/>
</dbReference>
<evidence type="ECO:0000259" key="4">
    <source>
        <dbReference type="PROSITE" id="PS50102"/>
    </source>
</evidence>
<keyword evidence="1 2" id="KW-0694">RNA-binding</keyword>
<evidence type="ECO:0000313" key="6">
    <source>
        <dbReference type="Proteomes" id="UP000436088"/>
    </source>
</evidence>
<feature type="region of interest" description="Disordered" evidence="3">
    <location>
        <begin position="324"/>
        <end position="345"/>
    </location>
</feature>
<protein>
    <recommendedName>
        <fullName evidence="4">RRM domain-containing protein</fullName>
    </recommendedName>
</protein>
<dbReference type="SUPFAM" id="SSF54928">
    <property type="entry name" value="RNA-binding domain, RBD"/>
    <property type="match status" value="1"/>
</dbReference>
<dbReference type="CDD" id="cd00590">
    <property type="entry name" value="RRM_SF"/>
    <property type="match status" value="1"/>
</dbReference>
<evidence type="ECO:0000256" key="2">
    <source>
        <dbReference type="PROSITE-ProRule" id="PRU00176"/>
    </source>
</evidence>
<reference evidence="5" key="1">
    <citation type="submission" date="2019-09" db="EMBL/GenBank/DDBJ databases">
        <title>Draft genome information of white flower Hibiscus syriacus.</title>
        <authorList>
            <person name="Kim Y.-M."/>
        </authorList>
    </citation>
    <scope>NUCLEOTIDE SEQUENCE [LARGE SCALE GENOMIC DNA]</scope>
    <source>
        <strain evidence="5">YM2019G1</strain>
    </source>
</reference>
<dbReference type="PANTHER" id="PTHR48025">
    <property type="entry name" value="OS02G0815200 PROTEIN"/>
    <property type="match status" value="1"/>
</dbReference>
<dbReference type="Gene3D" id="3.30.70.330">
    <property type="match status" value="1"/>
</dbReference>
<dbReference type="GO" id="GO:0003729">
    <property type="term" value="F:mRNA binding"/>
    <property type="evidence" value="ECO:0007669"/>
    <property type="project" value="TreeGrafter"/>
</dbReference>
<feature type="domain" description="RRM" evidence="4">
    <location>
        <begin position="10"/>
        <end position="87"/>
    </location>
</feature>
<accession>A0A6A2XJB6</accession>
<dbReference type="EMBL" id="VEPZ02001744">
    <property type="protein sequence ID" value="KAE8658559.1"/>
    <property type="molecule type" value="Genomic_DNA"/>
</dbReference>
<dbReference type="AlphaFoldDB" id="A0A6A2XJB6"/>
<sequence length="520" mass="58622">MIGSTATQVVSLFVENIPKAFHWKGLRFLFARYGNVVGAFIANKLSRKGKRFGFDRFGSKVEAERCLEKLNGFVLNDCKLSVQFEKSRESSRMGGSKDADRVIRPWGGCSQAETSKEASLRNLNQEKDQFGNFQAKNKEGGRLIRNEVSSMKRIKGFVEKEVLLKLKKCLVDRMSTVCSMREISFRLQKWGLESIKVQHLNWSYLKEIFSKVELWSESLVNLERATWIKISGVLLHCWNHITLKRVADLWGNFESLGENTNHSIDCENVTILITTNLYKRIDETVEIEIGNNIHLVRVLEIGIPDDVGTTTQWGIKQKLKRGSNDHKEAFHMSSTEEDNSGASSAKFERTEEVRVAELIACCFGNEFIRNDDTQLHEKSCHLNESELSGGGNILAVHDHSQNDGLFRVDVNGVEGSTGKVIASLEEHVDINRDAGKNVESSALNNGDDGFHMGSDSDSPATNVDHNHLRRTLKDFKDLKGRWLAAFKEAEKTLELGERLGIQFSGEKQEVVKEVALLVMN</sequence>
<comment type="caution">
    <text evidence="5">The sequence shown here is derived from an EMBL/GenBank/DDBJ whole genome shotgun (WGS) entry which is preliminary data.</text>
</comment>
<evidence type="ECO:0000256" key="1">
    <source>
        <dbReference type="ARBA" id="ARBA00022884"/>
    </source>
</evidence>